<keyword evidence="4" id="KW-1185">Reference proteome</keyword>
<keyword evidence="2" id="KW-0472">Membrane</keyword>
<feature type="transmembrane region" description="Helical" evidence="2">
    <location>
        <begin position="45"/>
        <end position="66"/>
    </location>
</feature>
<keyword evidence="2" id="KW-0812">Transmembrane</keyword>
<sequence>MNIGLRVLLHLFQVLLVLAALGLLAAVFASEFDMWDLSEREANIFPLYAIGTGVLSIAFSPSLWSLSRGGGSAPARASTGSFDRVSEAPAGPVQQPGPLQQPSAGGPNSFEPLGGGGAPAPPASSYGQPSGPGFGAQPSAGMTPASPPQGDSPWGGSR</sequence>
<reference evidence="4" key="1">
    <citation type="submission" date="2019-04" db="EMBL/GenBank/DDBJ databases">
        <title>Nocardioides xinjiangensis sp. nov.</title>
        <authorList>
            <person name="Liu S."/>
        </authorList>
    </citation>
    <scope>NUCLEOTIDE SEQUENCE [LARGE SCALE GENOMIC DNA]</scope>
    <source>
        <strain evidence="4">18</strain>
    </source>
</reference>
<protein>
    <submittedName>
        <fullName evidence="3">Uncharacterized protein</fullName>
    </submittedName>
</protein>
<dbReference type="RefSeq" id="WP_136535869.1">
    <property type="nucleotide sequence ID" value="NZ_STGY01000066.1"/>
</dbReference>
<feature type="region of interest" description="Disordered" evidence="1">
    <location>
        <begin position="66"/>
        <end position="158"/>
    </location>
</feature>
<dbReference type="OrthoDB" id="5195634at2"/>
<comment type="caution">
    <text evidence="3">The sequence shown here is derived from an EMBL/GenBank/DDBJ whole genome shotgun (WGS) entry which is preliminary data.</text>
</comment>
<name>A0A4S8Q7X1_9ACTN</name>
<accession>A0A4S8Q7X1</accession>
<dbReference type="EMBL" id="STGY01000066">
    <property type="protein sequence ID" value="THV39451.1"/>
    <property type="molecule type" value="Genomic_DNA"/>
</dbReference>
<dbReference type="Proteomes" id="UP000308760">
    <property type="component" value="Unassembled WGS sequence"/>
</dbReference>
<keyword evidence="2" id="KW-1133">Transmembrane helix</keyword>
<gene>
    <name evidence="3" type="ORF">FAB82_17695</name>
</gene>
<feature type="compositionally biased region" description="Low complexity" evidence="1">
    <location>
        <begin position="88"/>
        <end position="102"/>
    </location>
</feature>
<evidence type="ECO:0000313" key="3">
    <source>
        <dbReference type="EMBL" id="THV39451.1"/>
    </source>
</evidence>
<evidence type="ECO:0000256" key="2">
    <source>
        <dbReference type="SAM" id="Phobius"/>
    </source>
</evidence>
<proteinExistence type="predicted"/>
<evidence type="ECO:0000313" key="4">
    <source>
        <dbReference type="Proteomes" id="UP000308760"/>
    </source>
</evidence>
<evidence type="ECO:0000256" key="1">
    <source>
        <dbReference type="SAM" id="MobiDB-lite"/>
    </source>
</evidence>
<dbReference type="AlphaFoldDB" id="A0A4S8Q7X1"/>
<reference evidence="3 4" key="2">
    <citation type="submission" date="2019-05" db="EMBL/GenBank/DDBJ databases">
        <title>Glycomyces buryatensis sp. nov.</title>
        <authorList>
            <person name="Nikitina E."/>
        </authorList>
    </citation>
    <scope>NUCLEOTIDE SEQUENCE [LARGE SCALE GENOMIC DNA]</scope>
    <source>
        <strain evidence="3 4">18</strain>
    </source>
</reference>
<organism evidence="3 4">
    <name type="scientific">Glycomyces buryatensis</name>
    <dbReference type="NCBI Taxonomy" id="2570927"/>
    <lineage>
        <taxon>Bacteria</taxon>
        <taxon>Bacillati</taxon>
        <taxon>Actinomycetota</taxon>
        <taxon>Actinomycetes</taxon>
        <taxon>Glycomycetales</taxon>
        <taxon>Glycomycetaceae</taxon>
        <taxon>Glycomyces</taxon>
    </lineage>
</organism>